<keyword evidence="3" id="KW-0055">Arginine biosynthesis</keyword>
<dbReference type="Proteomes" id="UP000806378">
    <property type="component" value="Unassembled WGS sequence"/>
</dbReference>
<feature type="domain" description="Aspartate/ornithine carbamoyltransferase Asp/Orn-binding" evidence="9">
    <location>
        <begin position="301"/>
        <end position="453"/>
    </location>
</feature>
<proteinExistence type="inferred from homology"/>
<gene>
    <name evidence="11" type="ORF">BT93_L4562</name>
</gene>
<comment type="similarity">
    <text evidence="1">Belongs to the aspartate/ornithine carbamoyltransferase superfamily. OTCase family.</text>
</comment>
<dbReference type="GO" id="GO:0004585">
    <property type="term" value="F:ornithine carbamoyltransferase activity"/>
    <property type="evidence" value="ECO:0007669"/>
    <property type="project" value="UniProtKB-EC"/>
</dbReference>
<dbReference type="PRINTS" id="PR00100">
    <property type="entry name" value="AOTCASE"/>
</dbReference>
<dbReference type="PANTHER" id="PTHR45753">
    <property type="entry name" value="ORNITHINE CARBAMOYLTRANSFERASE, MITOCHONDRIAL"/>
    <property type="match status" value="1"/>
</dbReference>
<dbReference type="Gramene" id="rna-gnl|WGS:JABURB|Cocit.L4562.1">
    <property type="protein sequence ID" value="cds-KAF7846321.1"/>
    <property type="gene ID" value="gene-BT93_L4562"/>
</dbReference>
<dbReference type="GO" id="GO:0042450">
    <property type="term" value="P:L-arginine biosynthetic process via ornithine"/>
    <property type="evidence" value="ECO:0007669"/>
    <property type="project" value="TreeGrafter"/>
</dbReference>
<dbReference type="SUPFAM" id="SSF53671">
    <property type="entry name" value="Aspartate/ornithine carbamoyltransferase"/>
    <property type="match status" value="1"/>
</dbReference>
<evidence type="ECO:0000256" key="4">
    <source>
        <dbReference type="ARBA" id="ARBA00022605"/>
    </source>
</evidence>
<dbReference type="InterPro" id="IPR006131">
    <property type="entry name" value="Asp_carbamoyltransf_Asp/Orn-bd"/>
</dbReference>
<dbReference type="InterPro" id="IPR006130">
    <property type="entry name" value="Asp/Orn_carbamoylTrfase"/>
</dbReference>
<dbReference type="EC" id="2.1.3.3" evidence="2"/>
<dbReference type="InterPro" id="IPR002292">
    <property type="entry name" value="Orn/put_carbamltrans"/>
</dbReference>
<keyword evidence="12" id="KW-1185">Reference proteome</keyword>
<evidence type="ECO:0000256" key="6">
    <source>
        <dbReference type="ARBA" id="ARBA00029440"/>
    </source>
</evidence>
<evidence type="ECO:0000313" key="12">
    <source>
        <dbReference type="Proteomes" id="UP000806378"/>
    </source>
</evidence>
<dbReference type="OrthoDB" id="10252326at2759"/>
<dbReference type="GO" id="GO:0005739">
    <property type="term" value="C:mitochondrion"/>
    <property type="evidence" value="ECO:0007669"/>
    <property type="project" value="TreeGrafter"/>
</dbReference>
<organism evidence="11 12">
    <name type="scientific">Corymbia citriodora subsp. variegata</name>
    <dbReference type="NCBI Taxonomy" id="360336"/>
    <lineage>
        <taxon>Eukaryota</taxon>
        <taxon>Viridiplantae</taxon>
        <taxon>Streptophyta</taxon>
        <taxon>Embryophyta</taxon>
        <taxon>Tracheophyta</taxon>
        <taxon>Spermatophyta</taxon>
        <taxon>Magnoliopsida</taxon>
        <taxon>eudicotyledons</taxon>
        <taxon>Gunneridae</taxon>
        <taxon>Pentapetalae</taxon>
        <taxon>rosids</taxon>
        <taxon>malvids</taxon>
        <taxon>Myrtales</taxon>
        <taxon>Myrtaceae</taxon>
        <taxon>Myrtoideae</taxon>
        <taxon>Eucalypteae</taxon>
        <taxon>Corymbia</taxon>
    </lineage>
</organism>
<evidence type="ECO:0000313" key="11">
    <source>
        <dbReference type="EMBL" id="KAF7846321.1"/>
    </source>
</evidence>
<evidence type="ECO:0000256" key="5">
    <source>
        <dbReference type="ARBA" id="ARBA00022679"/>
    </source>
</evidence>
<dbReference type="EMBL" id="MU093723">
    <property type="protein sequence ID" value="KAF7846321.1"/>
    <property type="molecule type" value="Genomic_DNA"/>
</dbReference>
<name>A0A8T0CFN6_CORYI</name>
<accession>A0A8T0CFN6</accession>
<comment type="pathway">
    <text evidence="6">Amino-acid biosynthesis.</text>
</comment>
<evidence type="ECO:0000256" key="7">
    <source>
        <dbReference type="ARBA" id="ARBA00033269"/>
    </source>
</evidence>
<dbReference type="Pfam" id="PF02729">
    <property type="entry name" value="OTCace_N"/>
    <property type="match status" value="1"/>
</dbReference>
<reference evidence="11" key="1">
    <citation type="submission" date="2020-05" db="EMBL/GenBank/DDBJ databases">
        <title>WGS assembly of Corymbia citriodora subspecies variegata.</title>
        <authorList>
            <person name="Barry K."/>
            <person name="Hundley H."/>
            <person name="Shu S."/>
            <person name="Jenkins J."/>
            <person name="Grimwood J."/>
            <person name="Baten A."/>
        </authorList>
    </citation>
    <scope>NUCLEOTIDE SEQUENCE</scope>
    <source>
        <strain evidence="11">CV2-018</strain>
    </source>
</reference>
<evidence type="ECO:0000259" key="9">
    <source>
        <dbReference type="Pfam" id="PF00185"/>
    </source>
</evidence>
<dbReference type="AlphaFoldDB" id="A0A8T0CFN6"/>
<dbReference type="FunFam" id="3.40.50.1370:FF:000009">
    <property type="entry name" value="Ornithine carbamoyltransferase, mitochondrial"/>
    <property type="match status" value="1"/>
</dbReference>
<dbReference type="Gene3D" id="3.40.50.1370">
    <property type="entry name" value="Aspartate/ornithine carbamoyltransferase"/>
    <property type="match status" value="2"/>
</dbReference>
<evidence type="ECO:0000256" key="2">
    <source>
        <dbReference type="ARBA" id="ARBA00013007"/>
    </source>
</evidence>
<comment type="caution">
    <text evidence="11">The sequence shown here is derived from an EMBL/GenBank/DDBJ whole genome shotgun (WGS) entry which is preliminary data.</text>
</comment>
<keyword evidence="5 8" id="KW-0808">Transferase</keyword>
<keyword evidence="4" id="KW-0028">Amino-acid biosynthesis</keyword>
<sequence length="476" mass="52516">MAIAYIRFDTWNCRCTKNDIVVFWQRNLHMRFASFDLSCYPGFFLTFDPSIVKSPCIRALTPVEVNESIERLSGVMMPQMWIVGRFELRLQRSHHRGPSMLRTTQRALHLSRPCRETQYIAKRYSSSPATASQPATSPFAPRHFLSIADLTPAELTTLVRNAASHKTAVKSGHMPAALENTLLGKCVALTFSKRSTRTRVSTEAAVALMAGHPMFLGKEDIQLGVNESLYDTSVVISSMVSCIVARVNGHSDVAELAKHSSVPVINALSDLYHPLQTIADFLTVHEAFPSRTKSSKTLGLEGMKIAWVGDANNVLFDLAIGAMKLGVDVAVATPKGYEIPSDMREVIKSAAATAPHAGSLSETLVPEEAVKNADIIVTDTWVSMGQEEEKIKRLKAFEGFQVSRELADRGGANEGWRFMHCLPRHQEEVSDEIFYGPKSLVFPEAENRLWSAVASQDTDCKTAALEAFVVNKGKIC</sequence>
<dbReference type="NCBIfam" id="TIGR00658">
    <property type="entry name" value="orni_carb_tr"/>
    <property type="match status" value="1"/>
</dbReference>
<dbReference type="PRINTS" id="PR00102">
    <property type="entry name" value="OTCASE"/>
</dbReference>
<dbReference type="Pfam" id="PF00185">
    <property type="entry name" value="OTCace"/>
    <property type="match status" value="1"/>
</dbReference>
<dbReference type="InterPro" id="IPR036901">
    <property type="entry name" value="Asp/Orn_carbamoylTrfase_sf"/>
</dbReference>
<dbReference type="PROSITE" id="PS00097">
    <property type="entry name" value="CARBAMOYLTRANSFERASE"/>
    <property type="match status" value="1"/>
</dbReference>
<evidence type="ECO:0000256" key="1">
    <source>
        <dbReference type="ARBA" id="ARBA00007805"/>
    </source>
</evidence>
<dbReference type="PANTHER" id="PTHR45753:SF3">
    <property type="entry name" value="ORNITHINE TRANSCARBAMYLASE, MITOCHONDRIAL"/>
    <property type="match status" value="1"/>
</dbReference>
<evidence type="ECO:0000256" key="3">
    <source>
        <dbReference type="ARBA" id="ARBA00022571"/>
    </source>
</evidence>
<dbReference type="GO" id="GO:0019240">
    <property type="term" value="P:citrulline biosynthetic process"/>
    <property type="evidence" value="ECO:0007669"/>
    <property type="project" value="TreeGrafter"/>
</dbReference>
<dbReference type="FunFam" id="3.40.50.1370:FF:000017">
    <property type="entry name" value="Ornithine carbamoyltransferase"/>
    <property type="match status" value="1"/>
</dbReference>
<evidence type="ECO:0000259" key="10">
    <source>
        <dbReference type="Pfam" id="PF02729"/>
    </source>
</evidence>
<protein>
    <recommendedName>
        <fullName evidence="2">ornithine carbamoyltransferase</fullName>
        <ecNumber evidence="2">2.1.3.3</ecNumber>
    </recommendedName>
    <alternativeName>
        <fullName evidence="7">Ornithine transcarbamylase</fullName>
    </alternativeName>
</protein>
<evidence type="ECO:0000256" key="8">
    <source>
        <dbReference type="RuleBase" id="RU003634"/>
    </source>
</evidence>
<dbReference type="InterPro" id="IPR006132">
    <property type="entry name" value="Asp/Orn_carbamoyltranf_P-bd"/>
</dbReference>
<dbReference type="GO" id="GO:0016597">
    <property type="term" value="F:amino acid binding"/>
    <property type="evidence" value="ECO:0007669"/>
    <property type="project" value="InterPro"/>
</dbReference>
<feature type="domain" description="Aspartate/ornithine carbamoyltransferase carbamoyl-P binding" evidence="10">
    <location>
        <begin position="142"/>
        <end position="286"/>
    </location>
</feature>